<feature type="compositionally biased region" description="Basic and acidic residues" evidence="1">
    <location>
        <begin position="123"/>
        <end position="144"/>
    </location>
</feature>
<feature type="compositionally biased region" description="Basic and acidic residues" evidence="1">
    <location>
        <begin position="172"/>
        <end position="181"/>
    </location>
</feature>
<name>A0ABD0LJD0_9CAEN</name>
<feature type="region of interest" description="Disordered" evidence="1">
    <location>
        <begin position="103"/>
        <end position="226"/>
    </location>
</feature>
<feature type="compositionally biased region" description="Basic and acidic residues" evidence="1">
    <location>
        <begin position="213"/>
        <end position="224"/>
    </location>
</feature>
<feature type="region of interest" description="Disordered" evidence="1">
    <location>
        <begin position="530"/>
        <end position="549"/>
    </location>
</feature>
<dbReference type="Proteomes" id="UP001519460">
    <property type="component" value="Unassembled WGS sequence"/>
</dbReference>
<feature type="compositionally biased region" description="Low complexity" evidence="1">
    <location>
        <begin position="498"/>
        <end position="510"/>
    </location>
</feature>
<reference evidence="2 3" key="1">
    <citation type="journal article" date="2023" name="Sci. Data">
        <title>Genome assembly of the Korean intertidal mud-creeper Batillaria attramentaria.</title>
        <authorList>
            <person name="Patra A.K."/>
            <person name="Ho P.T."/>
            <person name="Jun S."/>
            <person name="Lee S.J."/>
            <person name="Kim Y."/>
            <person name="Won Y.J."/>
        </authorList>
    </citation>
    <scope>NUCLEOTIDE SEQUENCE [LARGE SCALE GENOMIC DNA]</scope>
    <source>
        <strain evidence="2">Wonlab-2016</strain>
    </source>
</reference>
<comment type="caution">
    <text evidence="2">The sequence shown here is derived from an EMBL/GenBank/DDBJ whole genome shotgun (WGS) entry which is preliminary data.</text>
</comment>
<proteinExistence type="predicted"/>
<accession>A0ABD0LJD0</accession>
<feature type="compositionally biased region" description="Basic and acidic residues" evidence="1">
    <location>
        <begin position="309"/>
        <end position="322"/>
    </location>
</feature>
<gene>
    <name evidence="2" type="ORF">BaRGS_00009276</name>
</gene>
<dbReference type="EMBL" id="JACVVK020000043">
    <property type="protein sequence ID" value="KAK7499624.1"/>
    <property type="molecule type" value="Genomic_DNA"/>
</dbReference>
<dbReference type="AlphaFoldDB" id="A0ABD0LJD0"/>
<feature type="compositionally biased region" description="Polar residues" evidence="1">
    <location>
        <begin position="270"/>
        <end position="282"/>
    </location>
</feature>
<feature type="region of interest" description="Disordered" evidence="1">
    <location>
        <begin position="238"/>
        <end position="427"/>
    </location>
</feature>
<evidence type="ECO:0000256" key="1">
    <source>
        <dbReference type="SAM" id="MobiDB-lite"/>
    </source>
</evidence>
<feature type="compositionally biased region" description="Basic and acidic residues" evidence="1">
    <location>
        <begin position="337"/>
        <end position="357"/>
    </location>
</feature>
<feature type="compositionally biased region" description="Polar residues" evidence="1">
    <location>
        <begin position="487"/>
        <end position="497"/>
    </location>
</feature>
<keyword evidence="3" id="KW-1185">Reference proteome</keyword>
<evidence type="ECO:0000313" key="3">
    <source>
        <dbReference type="Proteomes" id="UP001519460"/>
    </source>
</evidence>
<feature type="compositionally biased region" description="Basic and acidic residues" evidence="1">
    <location>
        <begin position="103"/>
        <end position="115"/>
    </location>
</feature>
<feature type="region of interest" description="Disordered" evidence="1">
    <location>
        <begin position="487"/>
        <end position="510"/>
    </location>
</feature>
<organism evidence="2 3">
    <name type="scientific">Batillaria attramentaria</name>
    <dbReference type="NCBI Taxonomy" id="370345"/>
    <lineage>
        <taxon>Eukaryota</taxon>
        <taxon>Metazoa</taxon>
        <taxon>Spiralia</taxon>
        <taxon>Lophotrochozoa</taxon>
        <taxon>Mollusca</taxon>
        <taxon>Gastropoda</taxon>
        <taxon>Caenogastropoda</taxon>
        <taxon>Sorbeoconcha</taxon>
        <taxon>Cerithioidea</taxon>
        <taxon>Batillariidae</taxon>
        <taxon>Batillaria</taxon>
    </lineage>
</organism>
<evidence type="ECO:0000313" key="2">
    <source>
        <dbReference type="EMBL" id="KAK7499624.1"/>
    </source>
</evidence>
<sequence>MPRKLLADAYRGWWGWEGQCNAAMRMSNYTMWACKRRMDQEQWRHEEVLDKISASEKLQLRCARKTFSIVRDDYSRILAERNVFRTHAFKNYDPMYDKVSLDTRRGGSLRVERSPKTGPTSKEVPRRRPLTERRPQENKSDVKTRSHAGLSKRNVLPDIGRPKETITTGNTEKNRKPDSPKPKPVSSEPKPDLSSPISKPVRKMTPRPTQRVRLPDEGKGKTETLEGAFFVTQSDIMTSTLLEEDEEVEVEAVRESETQADTTAGEGRSKQSLEVSENPGTKTSEDDAATEVGVIDDLEVCGKITDLSCPERDADEPVDRAGKGPSTEGFQSIEFILEEKNEKGQRLEAADDARLKESLQAPDPSDLPSAHVSGSEGPAERNGSSAKESSLKQRQPDLNRISNPRQITRKDSRSHVKRPTRKLSIVCKIPRTSGISDASIVNKTNASAENTQSTNALTTPAKNLAATYPDASSVQLEPKPEISATLKTDQAQAGSAISSRPSSQSPQLLLLPSTDDQSEMDFTPLATASGQSELTRGVSVPHSDQSELRKPPKIGLAKFRQAAETIVEEQRAERELNSNFWPPCCSTGGPQGQRLRVRVLEKPQTLQDKEKKDMWKTLMLNVQGAVRWKAKTLRESQGILTTRQLKRRVIQQQPRERLRRVFPGACKTTWAMKKFMSREVDDMMAAMRPENRRRHINQQLLQKASLPDFVDRVKSTTAILREFRRYKMETGKEEDGVGRGNRTDDIKRQTANCRLTQTDVRCSFNIPLRTHLPGGEGERRFVGNEGWGRR</sequence>
<protein>
    <submittedName>
        <fullName evidence="2">Uncharacterized protein</fullName>
    </submittedName>
</protein>
<feature type="compositionally biased region" description="Acidic residues" evidence="1">
    <location>
        <begin position="286"/>
        <end position="299"/>
    </location>
</feature>